<keyword evidence="3" id="KW-1185">Reference proteome</keyword>
<dbReference type="AlphaFoldDB" id="A0A8S9XTW8"/>
<feature type="compositionally biased region" description="Basic and acidic residues" evidence="1">
    <location>
        <begin position="180"/>
        <end position="194"/>
    </location>
</feature>
<organism evidence="2 3">
    <name type="scientific">Apolygus lucorum</name>
    <name type="common">Small green plant bug</name>
    <name type="synonym">Lygocoris lucorum</name>
    <dbReference type="NCBI Taxonomy" id="248454"/>
    <lineage>
        <taxon>Eukaryota</taxon>
        <taxon>Metazoa</taxon>
        <taxon>Ecdysozoa</taxon>
        <taxon>Arthropoda</taxon>
        <taxon>Hexapoda</taxon>
        <taxon>Insecta</taxon>
        <taxon>Pterygota</taxon>
        <taxon>Neoptera</taxon>
        <taxon>Paraneoptera</taxon>
        <taxon>Hemiptera</taxon>
        <taxon>Heteroptera</taxon>
        <taxon>Panheteroptera</taxon>
        <taxon>Cimicomorpha</taxon>
        <taxon>Miridae</taxon>
        <taxon>Mirini</taxon>
        <taxon>Apolygus</taxon>
    </lineage>
</organism>
<name>A0A8S9XTW8_APOLU</name>
<evidence type="ECO:0000256" key="1">
    <source>
        <dbReference type="SAM" id="MobiDB-lite"/>
    </source>
</evidence>
<reference evidence="2" key="1">
    <citation type="journal article" date="2021" name="Mol. Ecol. Resour.">
        <title>Apolygus lucorum genome provides insights into omnivorousness and mesophyll feeding.</title>
        <authorList>
            <person name="Liu Y."/>
            <person name="Liu H."/>
            <person name="Wang H."/>
            <person name="Huang T."/>
            <person name="Liu B."/>
            <person name="Yang B."/>
            <person name="Yin L."/>
            <person name="Li B."/>
            <person name="Zhang Y."/>
            <person name="Zhang S."/>
            <person name="Jiang F."/>
            <person name="Zhang X."/>
            <person name="Ren Y."/>
            <person name="Wang B."/>
            <person name="Wang S."/>
            <person name="Lu Y."/>
            <person name="Wu K."/>
            <person name="Fan W."/>
            <person name="Wang G."/>
        </authorList>
    </citation>
    <scope>NUCLEOTIDE SEQUENCE</scope>
    <source>
        <strain evidence="2">12Hb</strain>
    </source>
</reference>
<dbReference type="Proteomes" id="UP000466442">
    <property type="component" value="Unassembled WGS sequence"/>
</dbReference>
<accession>A0A8S9XTW8</accession>
<proteinExistence type="predicted"/>
<evidence type="ECO:0000313" key="2">
    <source>
        <dbReference type="EMBL" id="KAF6212480.1"/>
    </source>
</evidence>
<gene>
    <name evidence="2" type="ORF">GE061_013003</name>
</gene>
<protein>
    <submittedName>
        <fullName evidence="2">Uncharacterized protein</fullName>
    </submittedName>
</protein>
<dbReference type="OrthoDB" id="66546at2759"/>
<comment type="caution">
    <text evidence="2">The sequence shown here is derived from an EMBL/GenBank/DDBJ whole genome shotgun (WGS) entry which is preliminary data.</text>
</comment>
<dbReference type="EMBL" id="WIXP02000004">
    <property type="protein sequence ID" value="KAF6212480.1"/>
    <property type="molecule type" value="Genomic_DNA"/>
</dbReference>
<sequence length="232" mass="26617">MSYVTATKQLLGEDLHGLISTIAQYEKGTPEYCRLEEFAWEQILQKYHTSQKAENLKILLSYYSNLEYFKNQSDGTIKWSLIHLLIRLSRRPTNAEKDDLPIVIEDLLKVEGDKPPPFDWGAYLKEGWEKFKLPSDDESILFSDEEDDRNDFDGISSCSKVTSSKFNPLLPKSRKELKPKLTSKENDKLSEDKFPNGNDGSTIKWKRLGGQTPCTLKTSLASILWLISVRYG</sequence>
<feature type="region of interest" description="Disordered" evidence="1">
    <location>
        <begin position="180"/>
        <end position="201"/>
    </location>
</feature>
<evidence type="ECO:0000313" key="3">
    <source>
        <dbReference type="Proteomes" id="UP000466442"/>
    </source>
</evidence>